<dbReference type="InterPro" id="IPR002559">
    <property type="entry name" value="Transposase_11"/>
</dbReference>
<organism evidence="2 3">
    <name type="scientific">Streptomyces noboritoensis</name>
    <dbReference type="NCBI Taxonomy" id="67337"/>
    <lineage>
        <taxon>Bacteria</taxon>
        <taxon>Bacillati</taxon>
        <taxon>Actinomycetota</taxon>
        <taxon>Actinomycetes</taxon>
        <taxon>Kitasatosporales</taxon>
        <taxon>Streptomycetaceae</taxon>
        <taxon>Streptomyces</taxon>
    </lineage>
</organism>
<comment type="caution">
    <text evidence="2">The sequence shown here is derived from an EMBL/GenBank/DDBJ whole genome shotgun (WGS) entry which is preliminary data.</text>
</comment>
<sequence>MPQTASVILDSQSVRASETVSKATRGWDGGKHINGRKRNMTCDHRGLVLLVMVTPADAQD</sequence>
<dbReference type="EMBL" id="JBHMQV010000009">
    <property type="protein sequence ID" value="MFC0843711.1"/>
    <property type="molecule type" value="Genomic_DNA"/>
</dbReference>
<evidence type="ECO:0000313" key="3">
    <source>
        <dbReference type="Proteomes" id="UP001589887"/>
    </source>
</evidence>
<protein>
    <submittedName>
        <fullName evidence="2">Transposase</fullName>
    </submittedName>
</protein>
<name>A0ABV6TD37_9ACTN</name>
<keyword evidence="3" id="KW-1185">Reference proteome</keyword>
<dbReference type="PANTHER" id="PTHR30007:SF0">
    <property type="entry name" value="TRANSPOSASE"/>
    <property type="match status" value="1"/>
</dbReference>
<accession>A0ABV6TD37</accession>
<dbReference type="Proteomes" id="UP001589887">
    <property type="component" value="Unassembled WGS sequence"/>
</dbReference>
<gene>
    <name evidence="2" type="ORF">ACFH04_08255</name>
</gene>
<evidence type="ECO:0000313" key="2">
    <source>
        <dbReference type="EMBL" id="MFC0843711.1"/>
    </source>
</evidence>
<dbReference type="Pfam" id="PF01609">
    <property type="entry name" value="DDE_Tnp_1"/>
    <property type="match status" value="1"/>
</dbReference>
<dbReference type="RefSeq" id="WP_394317407.1">
    <property type="nucleotide sequence ID" value="NZ_JBHMQV010000009.1"/>
</dbReference>
<evidence type="ECO:0000259" key="1">
    <source>
        <dbReference type="Pfam" id="PF01609"/>
    </source>
</evidence>
<reference evidence="2 3" key="1">
    <citation type="submission" date="2024-09" db="EMBL/GenBank/DDBJ databases">
        <authorList>
            <person name="Sun Q."/>
            <person name="Mori K."/>
        </authorList>
    </citation>
    <scope>NUCLEOTIDE SEQUENCE [LARGE SCALE GENOMIC DNA]</scope>
    <source>
        <strain evidence="2 3">JCM 4557</strain>
    </source>
</reference>
<feature type="domain" description="Transposase IS4-like" evidence="1">
    <location>
        <begin position="7"/>
        <end position="60"/>
    </location>
</feature>
<dbReference type="PANTHER" id="PTHR30007">
    <property type="entry name" value="PHP DOMAIN PROTEIN"/>
    <property type="match status" value="1"/>
</dbReference>
<proteinExistence type="predicted"/>